<comment type="caution">
    <text evidence="8">The sequence shown here is derived from an EMBL/GenBank/DDBJ whole genome shotgun (WGS) entry which is preliminary data.</text>
</comment>
<feature type="compositionally biased region" description="Polar residues" evidence="6">
    <location>
        <begin position="44"/>
        <end position="63"/>
    </location>
</feature>
<keyword evidence="3 5" id="KW-1133">Transmembrane helix</keyword>
<keyword evidence="7" id="KW-0732">Signal</keyword>
<evidence type="ECO:0000313" key="8">
    <source>
        <dbReference type="EMBL" id="GFE54806.1"/>
    </source>
</evidence>
<name>A0A9W5WVC4_BABOV</name>
<dbReference type="GO" id="GO:0005886">
    <property type="term" value="C:plasma membrane"/>
    <property type="evidence" value="ECO:0007669"/>
    <property type="project" value="TreeGrafter"/>
</dbReference>
<keyword evidence="5" id="KW-0187">Copper transport</keyword>
<feature type="transmembrane region" description="Helical" evidence="5">
    <location>
        <begin position="224"/>
        <end position="247"/>
    </location>
</feature>
<gene>
    <name evidence="8" type="ORF">BaOVIS_022100</name>
</gene>
<evidence type="ECO:0000256" key="1">
    <source>
        <dbReference type="ARBA" id="ARBA00004141"/>
    </source>
</evidence>
<comment type="subcellular location">
    <subcellularLocation>
        <location evidence="1 5">Membrane</location>
        <topology evidence="1 5">Multi-pass membrane protein</topology>
    </subcellularLocation>
</comment>
<feature type="region of interest" description="Disordered" evidence="6">
    <location>
        <begin position="28"/>
        <end position="63"/>
    </location>
</feature>
<dbReference type="Proteomes" id="UP001057455">
    <property type="component" value="Unassembled WGS sequence"/>
</dbReference>
<dbReference type="GO" id="GO:0005375">
    <property type="term" value="F:copper ion transmembrane transporter activity"/>
    <property type="evidence" value="ECO:0007669"/>
    <property type="project" value="UniProtKB-UniRule"/>
</dbReference>
<feature type="transmembrane region" description="Helical" evidence="5">
    <location>
        <begin position="253"/>
        <end position="275"/>
    </location>
</feature>
<dbReference type="PANTHER" id="PTHR12483">
    <property type="entry name" value="SOLUTE CARRIER FAMILY 31 COPPER TRANSPORTERS"/>
    <property type="match status" value="1"/>
</dbReference>
<dbReference type="PANTHER" id="PTHR12483:SF27">
    <property type="entry name" value="COPPER TRANSPORT PROTEIN CTR1"/>
    <property type="match status" value="1"/>
</dbReference>
<evidence type="ECO:0000256" key="2">
    <source>
        <dbReference type="ARBA" id="ARBA00022692"/>
    </source>
</evidence>
<keyword evidence="9" id="KW-1185">Reference proteome</keyword>
<keyword evidence="4 5" id="KW-0472">Membrane</keyword>
<organism evidence="8 9">
    <name type="scientific">Babesia ovis</name>
    <dbReference type="NCBI Taxonomy" id="5869"/>
    <lineage>
        <taxon>Eukaryota</taxon>
        <taxon>Sar</taxon>
        <taxon>Alveolata</taxon>
        <taxon>Apicomplexa</taxon>
        <taxon>Aconoidasida</taxon>
        <taxon>Piroplasmida</taxon>
        <taxon>Babesiidae</taxon>
        <taxon>Babesia</taxon>
    </lineage>
</organism>
<keyword evidence="5" id="KW-0813">Transport</keyword>
<comment type="similarity">
    <text evidence="5">Belongs to the copper transporter (Ctr) (TC 1.A.56) family. SLC31A subfamily.</text>
</comment>
<feature type="transmembrane region" description="Helical" evidence="5">
    <location>
        <begin position="183"/>
        <end position="203"/>
    </location>
</feature>
<reference evidence="8" key="1">
    <citation type="submission" date="2019-12" db="EMBL/GenBank/DDBJ databases">
        <title>Genome sequence of Babesia ovis.</title>
        <authorList>
            <person name="Yamagishi J."/>
            <person name="Sevinc F."/>
            <person name="Xuan X."/>
        </authorList>
    </citation>
    <scope>NUCLEOTIDE SEQUENCE</scope>
    <source>
        <strain evidence="8">Selcuk</strain>
    </source>
</reference>
<protein>
    <recommendedName>
        <fullName evidence="5">Copper transport protein</fullName>
    </recommendedName>
</protein>
<evidence type="ECO:0000256" key="7">
    <source>
        <dbReference type="SAM" id="SignalP"/>
    </source>
</evidence>
<dbReference type="InterPro" id="IPR007274">
    <property type="entry name" value="Cop_transporter"/>
</dbReference>
<keyword evidence="5" id="KW-0186">Copper</keyword>
<evidence type="ECO:0000256" key="3">
    <source>
        <dbReference type="ARBA" id="ARBA00022989"/>
    </source>
</evidence>
<proteinExistence type="inferred from homology"/>
<keyword evidence="5" id="KW-0406">Ion transport</keyword>
<evidence type="ECO:0000256" key="4">
    <source>
        <dbReference type="ARBA" id="ARBA00023136"/>
    </source>
</evidence>
<evidence type="ECO:0000313" key="9">
    <source>
        <dbReference type="Proteomes" id="UP001057455"/>
    </source>
</evidence>
<dbReference type="AlphaFoldDB" id="A0A9W5WVC4"/>
<dbReference type="Pfam" id="PF04145">
    <property type="entry name" value="Ctr"/>
    <property type="match status" value="1"/>
</dbReference>
<dbReference type="EMBL" id="BLIY01000017">
    <property type="protein sequence ID" value="GFE54806.1"/>
    <property type="molecule type" value="Genomic_DNA"/>
</dbReference>
<sequence length="295" mass="32651">MDRKVAKLVCSAIIGLVLSSYCTATPEDQLQKNTSNDPPAVEGATSTVPNTRSNANQGATNDPFQLVLPEEDVEALRNRLNQAFIAEKDLIYQGTHEQNALDIDELELEKDFYYPRPLTFGVGETSDCCSKNKAPCHGSTAPSATKHASQPCGDSNSSCSMPMYFENTVNSVILFHFWRTATGMQYAISLIIIFILSLSTVFLKEFRNRINISMLDRSNTFNTYAKYLILYALAFVVTLMDFAMMLVVMTYNVGIILVVCSAYAFGYILTSHAFVQPEEVAGPRRSRPCSADCCC</sequence>
<accession>A0A9W5WVC4</accession>
<evidence type="ECO:0000256" key="5">
    <source>
        <dbReference type="RuleBase" id="RU367022"/>
    </source>
</evidence>
<dbReference type="OrthoDB" id="365867at2759"/>
<evidence type="ECO:0000256" key="6">
    <source>
        <dbReference type="SAM" id="MobiDB-lite"/>
    </source>
</evidence>
<keyword evidence="2 5" id="KW-0812">Transmembrane</keyword>
<feature type="signal peptide" evidence="7">
    <location>
        <begin position="1"/>
        <end position="24"/>
    </location>
</feature>
<feature type="compositionally biased region" description="Polar residues" evidence="6">
    <location>
        <begin position="28"/>
        <end position="37"/>
    </location>
</feature>
<feature type="chain" id="PRO_5040902801" description="Copper transport protein" evidence="7">
    <location>
        <begin position="25"/>
        <end position="295"/>
    </location>
</feature>